<feature type="transmembrane region" description="Helical" evidence="2">
    <location>
        <begin position="210"/>
        <end position="229"/>
    </location>
</feature>
<dbReference type="PANTHER" id="PTHR28624">
    <property type="entry name" value="COILED-COIL DOMAIN-CONTAINING PROTEIN 51"/>
    <property type="match status" value="1"/>
</dbReference>
<feature type="coiled-coil region" evidence="1">
    <location>
        <begin position="102"/>
        <end position="143"/>
    </location>
</feature>
<organism evidence="3 4">
    <name type="scientific">Onchocerca flexuosa</name>
    <dbReference type="NCBI Taxonomy" id="387005"/>
    <lineage>
        <taxon>Eukaryota</taxon>
        <taxon>Metazoa</taxon>
        <taxon>Ecdysozoa</taxon>
        <taxon>Nematoda</taxon>
        <taxon>Chromadorea</taxon>
        <taxon>Rhabditida</taxon>
        <taxon>Spirurina</taxon>
        <taxon>Spiruromorpha</taxon>
        <taxon>Filarioidea</taxon>
        <taxon>Onchocercidae</taxon>
        <taxon>Onchocerca</taxon>
    </lineage>
</organism>
<keyword evidence="2" id="KW-0472">Membrane</keyword>
<evidence type="ECO:0008006" key="5">
    <source>
        <dbReference type="Google" id="ProtNLM"/>
    </source>
</evidence>
<evidence type="ECO:0000256" key="1">
    <source>
        <dbReference type="SAM" id="Coils"/>
    </source>
</evidence>
<dbReference type="OrthoDB" id="6243211at2759"/>
<evidence type="ECO:0000256" key="2">
    <source>
        <dbReference type="SAM" id="Phobius"/>
    </source>
</evidence>
<reference evidence="3 4" key="1">
    <citation type="submission" date="2015-12" db="EMBL/GenBank/DDBJ databases">
        <title>Draft genome of the nematode, Onchocerca flexuosa.</title>
        <authorList>
            <person name="Mitreva M."/>
        </authorList>
    </citation>
    <scope>NUCLEOTIDE SEQUENCE [LARGE SCALE GENOMIC DNA]</scope>
    <source>
        <strain evidence="3">Red Deer</strain>
    </source>
</reference>
<protein>
    <recommendedName>
        <fullName evidence="5">Coiled-coil domain-containing protein 51</fullName>
    </recommendedName>
</protein>
<dbReference type="AlphaFoldDB" id="A0A238BYP6"/>
<evidence type="ECO:0000313" key="3">
    <source>
        <dbReference type="EMBL" id="OZC10382.1"/>
    </source>
</evidence>
<accession>A0A238BYP6</accession>
<feature type="transmembrane region" description="Helical" evidence="2">
    <location>
        <begin position="363"/>
        <end position="385"/>
    </location>
</feature>
<dbReference type="PANTHER" id="PTHR28624:SF1">
    <property type="entry name" value="MITOCHONDRIAL POTASSIUM CHANNEL"/>
    <property type="match status" value="1"/>
</dbReference>
<evidence type="ECO:0000313" key="4">
    <source>
        <dbReference type="Proteomes" id="UP000242913"/>
    </source>
</evidence>
<sequence length="388" mass="44046">MLIAIWYLTLNAKSNIIAATLLRQPIREVKCLVGNFYERLFESNLIEGVCCDPNMPLYGARLVYSRHISHRNLSSLPDTFKPFKLLNRIISYIDDVTGATEIREAHTILKQNEKKLQDAQALRREKRGELDALQIRMKQIHSELDRYSRGDDKYLRLLTEEHAVIKSEQLLIAEVKKTDEAEKAAFDELSSSLRTSYAKEQEQSDRVKTWTVIASTLGALFGIIGAWVANEVRMRKMKELVPDSALLTSLVKEITALVEKQQSEVAAFIMDIREAMHLKAAEGIPVVTPNKGMTDYVLSEAIVNLLQEQNKVLTKELDAIKRLIAIELNSKTETPNVVYIGSDMEDLLNKSEKNIESKMKLQTLVEVVFLYTLIAVSLPLIYAFFKGT</sequence>
<keyword evidence="1" id="KW-0175">Coiled coil</keyword>
<dbReference type="InterPro" id="IPR008839">
    <property type="entry name" value="MDM33_fungi"/>
</dbReference>
<dbReference type="EMBL" id="KZ269987">
    <property type="protein sequence ID" value="OZC10382.1"/>
    <property type="molecule type" value="Genomic_DNA"/>
</dbReference>
<gene>
    <name evidence="3" type="ORF">X798_02689</name>
</gene>
<dbReference type="Proteomes" id="UP000242913">
    <property type="component" value="Unassembled WGS sequence"/>
</dbReference>
<keyword evidence="2" id="KW-1133">Transmembrane helix</keyword>
<dbReference type="Pfam" id="PF05546">
    <property type="entry name" value="She9_MDM33"/>
    <property type="match status" value="1"/>
</dbReference>
<keyword evidence="4" id="KW-1185">Reference proteome</keyword>
<keyword evidence="2" id="KW-0812">Transmembrane</keyword>
<name>A0A238BYP6_9BILA</name>
<proteinExistence type="predicted"/>
<dbReference type="InterPro" id="IPR037660">
    <property type="entry name" value="CCDC51"/>
</dbReference>